<accession>A0ABQ5CUZ4</accession>
<keyword evidence="2" id="KW-1185">Reference proteome</keyword>
<reference evidence="1" key="1">
    <citation type="journal article" date="2022" name="Int. J. Mol. Sci.">
        <title>Draft Genome of Tanacetum Coccineum: Genomic Comparison of Closely Related Tanacetum-Family Plants.</title>
        <authorList>
            <person name="Yamashiro T."/>
            <person name="Shiraishi A."/>
            <person name="Nakayama K."/>
            <person name="Satake H."/>
        </authorList>
    </citation>
    <scope>NUCLEOTIDE SEQUENCE</scope>
</reference>
<dbReference type="Proteomes" id="UP001151760">
    <property type="component" value="Unassembled WGS sequence"/>
</dbReference>
<protein>
    <submittedName>
        <fullName evidence="1">Uncharacterized protein</fullName>
    </submittedName>
</protein>
<organism evidence="1 2">
    <name type="scientific">Tanacetum coccineum</name>
    <dbReference type="NCBI Taxonomy" id="301880"/>
    <lineage>
        <taxon>Eukaryota</taxon>
        <taxon>Viridiplantae</taxon>
        <taxon>Streptophyta</taxon>
        <taxon>Embryophyta</taxon>
        <taxon>Tracheophyta</taxon>
        <taxon>Spermatophyta</taxon>
        <taxon>Magnoliopsida</taxon>
        <taxon>eudicotyledons</taxon>
        <taxon>Gunneridae</taxon>
        <taxon>Pentapetalae</taxon>
        <taxon>asterids</taxon>
        <taxon>campanulids</taxon>
        <taxon>Asterales</taxon>
        <taxon>Asteraceae</taxon>
        <taxon>Asteroideae</taxon>
        <taxon>Anthemideae</taxon>
        <taxon>Anthemidinae</taxon>
        <taxon>Tanacetum</taxon>
    </lineage>
</organism>
<reference evidence="1" key="2">
    <citation type="submission" date="2022-01" db="EMBL/GenBank/DDBJ databases">
        <authorList>
            <person name="Yamashiro T."/>
            <person name="Shiraishi A."/>
            <person name="Satake H."/>
            <person name="Nakayama K."/>
        </authorList>
    </citation>
    <scope>NUCLEOTIDE SEQUENCE</scope>
</reference>
<evidence type="ECO:0000313" key="2">
    <source>
        <dbReference type="Proteomes" id="UP001151760"/>
    </source>
</evidence>
<proteinExistence type="predicted"/>
<sequence>MEGDCHSGISVEIPRTPLENTPHKAISNVVDCVHRSYGLLSRCGGILKFGPNWDVMAPANTMDILNLHKIYS</sequence>
<evidence type="ECO:0000313" key="1">
    <source>
        <dbReference type="EMBL" id="GJT30875.1"/>
    </source>
</evidence>
<dbReference type="EMBL" id="BQNB010014660">
    <property type="protein sequence ID" value="GJT30875.1"/>
    <property type="molecule type" value="Genomic_DNA"/>
</dbReference>
<gene>
    <name evidence="1" type="ORF">Tco_0911150</name>
</gene>
<name>A0ABQ5CUZ4_9ASTR</name>
<comment type="caution">
    <text evidence="1">The sequence shown here is derived from an EMBL/GenBank/DDBJ whole genome shotgun (WGS) entry which is preliminary data.</text>
</comment>